<gene>
    <name evidence="10" type="ORF">SAMN05660772_01824</name>
</gene>
<feature type="transmembrane region" description="Helical" evidence="8">
    <location>
        <begin position="21"/>
        <end position="42"/>
    </location>
</feature>
<keyword evidence="5" id="KW-0720">Serine protease</keyword>
<feature type="domain" description="Peptidase S49" evidence="9">
    <location>
        <begin position="135"/>
        <end position="282"/>
    </location>
</feature>
<evidence type="ECO:0000256" key="2">
    <source>
        <dbReference type="ARBA" id="ARBA00008683"/>
    </source>
</evidence>
<accession>A0A1W1UKT6</accession>
<organism evidence="10 11">
    <name type="scientific">Pasteurella testudinis DSM 23072</name>
    <dbReference type="NCBI Taxonomy" id="1122938"/>
    <lineage>
        <taxon>Bacteria</taxon>
        <taxon>Pseudomonadati</taxon>
        <taxon>Pseudomonadota</taxon>
        <taxon>Gammaproteobacteria</taxon>
        <taxon>Pasteurellales</taxon>
        <taxon>Pasteurellaceae</taxon>
        <taxon>Pasteurella</taxon>
    </lineage>
</organism>
<feature type="active site" description="Proton donor/acceptor" evidence="7">
    <location>
        <position position="203"/>
    </location>
</feature>
<reference evidence="11" key="1">
    <citation type="submission" date="2017-04" db="EMBL/GenBank/DDBJ databases">
        <authorList>
            <person name="Varghese N."/>
            <person name="Submissions S."/>
        </authorList>
    </citation>
    <scope>NUCLEOTIDE SEQUENCE [LARGE SCALE GENOMIC DNA]</scope>
    <source>
        <strain evidence="11">DSM 23072</strain>
    </source>
</reference>
<evidence type="ECO:0000313" key="11">
    <source>
        <dbReference type="Proteomes" id="UP000192408"/>
    </source>
</evidence>
<dbReference type="PANTHER" id="PTHR33209:SF1">
    <property type="entry name" value="PEPTIDASE S49 DOMAIN-CONTAINING PROTEIN"/>
    <property type="match status" value="1"/>
</dbReference>
<dbReference type="SUPFAM" id="SSF52096">
    <property type="entry name" value="ClpP/crotonase"/>
    <property type="match status" value="2"/>
</dbReference>
<proteinExistence type="inferred from homology"/>
<dbReference type="Gene3D" id="6.20.330.10">
    <property type="match status" value="1"/>
</dbReference>
<dbReference type="InterPro" id="IPR047217">
    <property type="entry name" value="S49_SppA_67K_type_N"/>
</dbReference>
<evidence type="ECO:0000256" key="7">
    <source>
        <dbReference type="PIRSR" id="PIRSR001217-1"/>
    </source>
</evidence>
<feature type="domain" description="Peptidase S49" evidence="9">
    <location>
        <begin position="392"/>
        <end position="540"/>
    </location>
</feature>
<dbReference type="CDD" id="cd07023">
    <property type="entry name" value="S49_Sppa_N_C"/>
    <property type="match status" value="1"/>
</dbReference>
<dbReference type="RefSeq" id="WP_084256135.1">
    <property type="nucleotide sequence ID" value="NZ_FWWV01000006.1"/>
</dbReference>
<evidence type="ECO:0000256" key="4">
    <source>
        <dbReference type="ARBA" id="ARBA00022801"/>
    </source>
</evidence>
<dbReference type="STRING" id="1122938.SAMN05660772_01824"/>
<evidence type="ECO:0000256" key="8">
    <source>
        <dbReference type="SAM" id="Phobius"/>
    </source>
</evidence>
<dbReference type="PIRSF" id="PIRSF001217">
    <property type="entry name" value="Protease_4_SppA"/>
    <property type="match status" value="1"/>
</dbReference>
<sequence>MNALLRLIKLLWRGLCFVRDLVMNLFFILFVLLGLTVAGLFLQSSGSTTTVKEGALLLNLDGYLADNRPQNSLLSALRALDNRQIPQQISTFDVVDAIQYAAQDPRISGIVLDLNYFSGGDMPSLQFVGKALTEFKAQNKPVYAIAHNYSQSQYLLASYADHIYLGNLGEVSIVGLAQNNLYFKSLIEKLDITPHIFRVGTYKAAVEPFMRDDMSAEARANTRLWLNKMWQNYQQIVAENRQIEQSAVLPDAKTFLAQLKALNGNSTKYAEQRGLINNALSDWQIRERLIEQFGRDDSQADYQYTLFNDYVATLPSRTQADMNQDKIAVINVEGEIIDGVSDDGSAGGDSIAALLQNALYDRNVKAVILRVNSPGGSVMASELIRQQLNEIRANNIPIVVSMGGLAASGGYWISVEADRIIASPNTITGSIGVFAAFFTLENTLKNWGIQQDGVSTGPLTAFSATQSLSPELNQYIQMGVEHSYDQFLNLVAEARNLSKTQADQIAQGQVWLGDEALKHRLVDELGDFDSAVNAALQLVNEKRQAAGEAELTTLPLQWFVEEEQDIFSRFLKRTQATVLHNLQSAVYNLLGITPQQAKQVKGQLGSLQHLNDPRGQYIYCLDCGIRY</sequence>
<evidence type="ECO:0000256" key="6">
    <source>
        <dbReference type="ARBA" id="ARBA00023136"/>
    </source>
</evidence>
<comment type="subcellular location">
    <subcellularLocation>
        <location evidence="1">Membrane</location>
    </subcellularLocation>
</comment>
<protein>
    <submittedName>
        <fullName evidence="10">Protease-4</fullName>
    </submittedName>
</protein>
<dbReference type="GO" id="GO:0008236">
    <property type="term" value="F:serine-type peptidase activity"/>
    <property type="evidence" value="ECO:0007669"/>
    <property type="project" value="UniProtKB-KW"/>
</dbReference>
<dbReference type="EMBL" id="FWWV01000006">
    <property type="protein sequence ID" value="SMB81354.1"/>
    <property type="molecule type" value="Genomic_DNA"/>
</dbReference>
<evidence type="ECO:0000256" key="3">
    <source>
        <dbReference type="ARBA" id="ARBA00022670"/>
    </source>
</evidence>
<dbReference type="GO" id="GO:0016020">
    <property type="term" value="C:membrane"/>
    <property type="evidence" value="ECO:0007669"/>
    <property type="project" value="UniProtKB-SubCell"/>
</dbReference>
<dbReference type="Proteomes" id="UP000192408">
    <property type="component" value="Unassembled WGS sequence"/>
</dbReference>
<name>A0A1W1UKT6_9PAST</name>
<dbReference type="InterPro" id="IPR002142">
    <property type="entry name" value="Peptidase_S49"/>
</dbReference>
<keyword evidence="8" id="KW-0812">Transmembrane</keyword>
<comment type="similarity">
    <text evidence="2">Belongs to the peptidase S49 family.</text>
</comment>
<dbReference type="InterPro" id="IPR029045">
    <property type="entry name" value="ClpP/crotonase-like_dom_sf"/>
</dbReference>
<dbReference type="Gene3D" id="3.90.226.10">
    <property type="entry name" value="2-enoyl-CoA Hydratase, Chain A, domain 1"/>
    <property type="match status" value="3"/>
</dbReference>
<dbReference type="NCBIfam" id="TIGR00706">
    <property type="entry name" value="SppA_dom"/>
    <property type="match status" value="1"/>
</dbReference>
<feature type="active site" description="Nucleophile" evidence="7">
    <location>
        <position position="408"/>
    </location>
</feature>
<keyword evidence="8" id="KW-1133">Transmembrane helix</keyword>
<evidence type="ECO:0000256" key="5">
    <source>
        <dbReference type="ARBA" id="ARBA00022825"/>
    </source>
</evidence>
<keyword evidence="6 8" id="KW-0472">Membrane</keyword>
<keyword evidence="11" id="KW-1185">Reference proteome</keyword>
<dbReference type="AlphaFoldDB" id="A0A1W1UKT6"/>
<keyword evidence="4" id="KW-0378">Hydrolase</keyword>
<dbReference type="Pfam" id="PF01343">
    <property type="entry name" value="Peptidase_S49"/>
    <property type="match status" value="2"/>
</dbReference>
<evidence type="ECO:0000256" key="1">
    <source>
        <dbReference type="ARBA" id="ARBA00004370"/>
    </source>
</evidence>
<dbReference type="CDD" id="cd07018">
    <property type="entry name" value="S49_SppA_67K_type"/>
    <property type="match status" value="1"/>
</dbReference>
<dbReference type="PANTHER" id="PTHR33209">
    <property type="entry name" value="PROTEASE 4"/>
    <property type="match status" value="1"/>
</dbReference>
<keyword evidence="3 10" id="KW-0645">Protease</keyword>
<evidence type="ECO:0000259" key="9">
    <source>
        <dbReference type="Pfam" id="PF01343"/>
    </source>
</evidence>
<dbReference type="InterPro" id="IPR004634">
    <property type="entry name" value="Pept_S49_pIV"/>
</dbReference>
<dbReference type="InterPro" id="IPR004635">
    <property type="entry name" value="Pept_S49_SppA"/>
</dbReference>
<dbReference type="InterPro" id="IPR047272">
    <property type="entry name" value="S49_SppA_C"/>
</dbReference>
<dbReference type="GO" id="GO:0006465">
    <property type="term" value="P:signal peptide processing"/>
    <property type="evidence" value="ECO:0007669"/>
    <property type="project" value="InterPro"/>
</dbReference>
<evidence type="ECO:0000313" key="10">
    <source>
        <dbReference type="EMBL" id="SMB81354.1"/>
    </source>
</evidence>
<dbReference type="NCBIfam" id="TIGR00705">
    <property type="entry name" value="SppA_67K"/>
    <property type="match status" value="1"/>
</dbReference>